<organism evidence="2">
    <name type="scientific">Chromera velia CCMP2878</name>
    <dbReference type="NCBI Taxonomy" id="1169474"/>
    <lineage>
        <taxon>Eukaryota</taxon>
        <taxon>Sar</taxon>
        <taxon>Alveolata</taxon>
        <taxon>Colpodellida</taxon>
        <taxon>Chromeraceae</taxon>
        <taxon>Chromera</taxon>
    </lineage>
</organism>
<dbReference type="PhylomeDB" id="A0A0G4HLL9"/>
<reference evidence="2" key="1">
    <citation type="submission" date="2014-11" db="EMBL/GenBank/DDBJ databases">
        <authorList>
            <person name="Otto D Thomas"/>
            <person name="Naeem Raeece"/>
        </authorList>
    </citation>
    <scope>NUCLEOTIDE SEQUENCE</scope>
</reference>
<dbReference type="InterPro" id="IPR015946">
    <property type="entry name" value="KH_dom-like_a/b"/>
</dbReference>
<evidence type="ECO:0000256" key="1">
    <source>
        <dbReference type="SAM" id="MobiDB-lite"/>
    </source>
</evidence>
<proteinExistence type="predicted"/>
<dbReference type="InterPro" id="IPR023799">
    <property type="entry name" value="RbfA_dom_sf"/>
</dbReference>
<dbReference type="VEuPathDB" id="CryptoDB:Cvel_7364"/>
<sequence>MRRRFGLRLSTSSGGALLSAKGRVLRVPVLCRNTSRFFSSKGKHRGYVQSLDEKYMEWQIRKMQETAETGGTETGVRGVSAKEKEYFEQTRGAAAGPLFVPPLPRQSRTLGHDRGQFSKNVFGGNSVTDWTTGLPLVEGGEEGNKDGVGESDSGGQFSSLDFDIRMTEGSGEGSEGDPLAALIGKPDRSNLPYQELTHDEGRRLQELVMKRVLLKRRLHWLKMNMLPNPEKEAKMKIRAEDRKLKDAETAAAEAMAPPSEGGPVLPKPFLDTRLDDPKIKRMEDFCRMQTEMSRIRNRIRLEKLESSRRMKESLPKIGGVTLDPIRAHVERRTVRIGKMLQAYLEQILSFGTPEFSQEILGGAKISIHHLRMRTARSDCFVFFSAPSLPARELEALTERLEKWAPRLRFILANRLHLGYTPRLRFVPALENEVMKKKRLFELAQEDAPEVARLSERAYEAERGLEPPEKTNDYFKYLRLTTAPPKGRVI</sequence>
<dbReference type="Gene3D" id="3.30.300.20">
    <property type="match status" value="1"/>
</dbReference>
<dbReference type="AlphaFoldDB" id="A0A0G4HLL9"/>
<protein>
    <recommendedName>
        <fullName evidence="3">Ribosome-binding factor A</fullName>
    </recommendedName>
</protein>
<dbReference type="SUPFAM" id="SSF89919">
    <property type="entry name" value="Ribosome-binding factor A, RbfA"/>
    <property type="match status" value="1"/>
</dbReference>
<feature type="region of interest" description="Disordered" evidence="1">
    <location>
        <begin position="252"/>
        <end position="272"/>
    </location>
</feature>
<name>A0A0G4HLL9_9ALVE</name>
<gene>
    <name evidence="2" type="ORF">Cvel_7364</name>
</gene>
<evidence type="ECO:0008006" key="3">
    <source>
        <dbReference type="Google" id="ProtNLM"/>
    </source>
</evidence>
<evidence type="ECO:0000313" key="2">
    <source>
        <dbReference type="EMBL" id="CEM44990.1"/>
    </source>
</evidence>
<accession>A0A0G4HLL9</accession>
<dbReference type="EMBL" id="CDMZ01003067">
    <property type="protein sequence ID" value="CEM44990.1"/>
    <property type="molecule type" value="Genomic_DNA"/>
</dbReference>